<comment type="caution">
    <text evidence="5">The sequence shown here is derived from an EMBL/GenBank/DDBJ whole genome shotgun (WGS) entry which is preliminary data.</text>
</comment>
<dbReference type="InterPro" id="IPR020846">
    <property type="entry name" value="MFS_dom"/>
</dbReference>
<dbReference type="InterPro" id="IPR036259">
    <property type="entry name" value="MFS_trans_sf"/>
</dbReference>
<dbReference type="AlphaFoldDB" id="A0AAE1E5B9"/>
<feature type="transmembrane region" description="Helical" evidence="3">
    <location>
        <begin position="52"/>
        <end position="72"/>
    </location>
</feature>
<evidence type="ECO:0000256" key="1">
    <source>
        <dbReference type="ARBA" id="ARBA00004141"/>
    </source>
</evidence>
<feature type="compositionally biased region" description="Low complexity" evidence="2">
    <location>
        <begin position="152"/>
        <end position="167"/>
    </location>
</feature>
<proteinExistence type="predicted"/>
<dbReference type="SUPFAM" id="SSF103473">
    <property type="entry name" value="MFS general substrate transporter"/>
    <property type="match status" value="1"/>
</dbReference>
<evidence type="ECO:0000256" key="3">
    <source>
        <dbReference type="SAM" id="Phobius"/>
    </source>
</evidence>
<dbReference type="EMBL" id="JAWDGP010001087">
    <property type="protein sequence ID" value="KAK3794969.1"/>
    <property type="molecule type" value="Genomic_DNA"/>
</dbReference>
<dbReference type="InterPro" id="IPR011701">
    <property type="entry name" value="MFS"/>
</dbReference>
<evidence type="ECO:0000313" key="6">
    <source>
        <dbReference type="Proteomes" id="UP001283361"/>
    </source>
</evidence>
<keyword evidence="3" id="KW-0472">Membrane</keyword>
<dbReference type="InterPro" id="IPR050327">
    <property type="entry name" value="Proton-linked_MCT"/>
</dbReference>
<feature type="transmembrane region" description="Helical" evidence="3">
    <location>
        <begin position="311"/>
        <end position="329"/>
    </location>
</feature>
<feature type="transmembrane region" description="Helical" evidence="3">
    <location>
        <begin position="382"/>
        <end position="403"/>
    </location>
</feature>
<feature type="transmembrane region" description="Helical" evidence="3">
    <location>
        <begin position="21"/>
        <end position="46"/>
    </location>
</feature>
<feature type="transmembrane region" description="Helical" evidence="3">
    <location>
        <begin position="79"/>
        <end position="98"/>
    </location>
</feature>
<dbReference type="Pfam" id="PF07690">
    <property type="entry name" value="MFS_1"/>
    <property type="match status" value="2"/>
</dbReference>
<feature type="transmembrane region" description="Helical" evidence="3">
    <location>
        <begin position="409"/>
        <end position="431"/>
    </location>
</feature>
<feature type="transmembrane region" description="Helical" evidence="3">
    <location>
        <begin position="467"/>
        <end position="488"/>
    </location>
</feature>
<feature type="compositionally biased region" description="Basic and acidic residues" evidence="2">
    <location>
        <begin position="135"/>
        <end position="151"/>
    </location>
</feature>
<dbReference type="PANTHER" id="PTHR11360">
    <property type="entry name" value="MONOCARBOXYLATE TRANSPORTER"/>
    <property type="match status" value="1"/>
</dbReference>
<reference evidence="5" key="1">
    <citation type="journal article" date="2023" name="G3 (Bethesda)">
        <title>A reference genome for the long-term kleptoplast-retaining sea slug Elysia crispata morphotype clarki.</title>
        <authorList>
            <person name="Eastman K.E."/>
            <person name="Pendleton A.L."/>
            <person name="Shaikh M.A."/>
            <person name="Suttiyut T."/>
            <person name="Ogas R."/>
            <person name="Tomko P."/>
            <person name="Gavelis G."/>
            <person name="Widhalm J.R."/>
            <person name="Wisecaver J.H."/>
        </authorList>
    </citation>
    <scope>NUCLEOTIDE SEQUENCE</scope>
    <source>
        <strain evidence="5">ECLA1</strain>
    </source>
</reference>
<dbReference type="GO" id="GO:0016020">
    <property type="term" value="C:membrane"/>
    <property type="evidence" value="ECO:0007669"/>
    <property type="project" value="UniProtKB-SubCell"/>
</dbReference>
<dbReference type="PANTHER" id="PTHR11360:SF284">
    <property type="entry name" value="EG:103B4.3 PROTEIN-RELATED"/>
    <property type="match status" value="1"/>
</dbReference>
<comment type="subcellular location">
    <subcellularLocation>
        <location evidence="1">Membrane</location>
        <topology evidence="1">Multi-pass membrane protein</topology>
    </subcellularLocation>
</comment>
<feature type="transmembrane region" description="Helical" evidence="3">
    <location>
        <begin position="110"/>
        <end position="129"/>
    </location>
</feature>
<dbReference type="Proteomes" id="UP001283361">
    <property type="component" value="Unassembled WGS sequence"/>
</dbReference>
<keyword evidence="3" id="KW-0812">Transmembrane</keyword>
<feature type="transmembrane region" description="Helical" evidence="3">
    <location>
        <begin position="443"/>
        <end position="461"/>
    </location>
</feature>
<protein>
    <recommendedName>
        <fullName evidence="4">Major facilitator superfamily (MFS) profile domain-containing protein</fullName>
    </recommendedName>
</protein>
<organism evidence="5 6">
    <name type="scientific">Elysia crispata</name>
    <name type="common">lettuce slug</name>
    <dbReference type="NCBI Taxonomy" id="231223"/>
    <lineage>
        <taxon>Eukaryota</taxon>
        <taxon>Metazoa</taxon>
        <taxon>Spiralia</taxon>
        <taxon>Lophotrochozoa</taxon>
        <taxon>Mollusca</taxon>
        <taxon>Gastropoda</taxon>
        <taxon>Heterobranchia</taxon>
        <taxon>Euthyneura</taxon>
        <taxon>Panpulmonata</taxon>
        <taxon>Sacoglossa</taxon>
        <taxon>Placobranchoidea</taxon>
        <taxon>Plakobranchidae</taxon>
        <taxon>Elysia</taxon>
    </lineage>
</organism>
<evidence type="ECO:0000259" key="4">
    <source>
        <dbReference type="PROSITE" id="PS50850"/>
    </source>
</evidence>
<accession>A0AAE1E5B9</accession>
<name>A0AAE1E5B9_9GAST</name>
<evidence type="ECO:0000256" key="2">
    <source>
        <dbReference type="SAM" id="MobiDB-lite"/>
    </source>
</evidence>
<feature type="transmembrane region" description="Helical" evidence="3">
    <location>
        <begin position="349"/>
        <end position="370"/>
    </location>
</feature>
<keyword evidence="3" id="KW-1133">Transmembrane helix</keyword>
<feature type="domain" description="Major facilitator superfamily (MFS) profile" evidence="4">
    <location>
        <begin position="1"/>
        <end position="498"/>
    </location>
</feature>
<gene>
    <name evidence="5" type="ORF">RRG08_001115</name>
</gene>
<dbReference type="PROSITE" id="PS50850">
    <property type="entry name" value="MFS"/>
    <property type="match status" value="1"/>
</dbReference>
<keyword evidence="6" id="KW-1185">Reference proteome</keyword>
<feature type="region of interest" description="Disordered" evidence="2">
    <location>
        <begin position="135"/>
        <end position="174"/>
    </location>
</feature>
<sequence>MPLQIKGPLIASLVTRYGHRPVIIAGTLISSSAIFISCFSTSIYMLIALVGIQSGIGLGMLYLPFIGIVSLYFEKRRSLALGIAASGMGIGTFVYPPFLTWLEEQMHWRGAMIVLSGLLLNIAVCGALARHVDPPRIQHNDEDKSEGKRSSVSESGYSSSITESTEGNMPSISSETAEEYCIFPPELKQKLSTSSSKESDLSKITPKPIELISSSTEDLDNLATIGHTSTDSNKSITAVTLNSSVQDKHEMAQECQGSHHIDTTNSTEKSIQIDVVDLNSYLPSSTQIESPSSNNKCLSNREVFKNLVKNPYFVTFAVSNFLTCMTFLMPPVYMADRAKENGVEKSKAALALSMYGAGNLFGRLAFGFLGDHVLDGLSLNSICLIMCGVSTCLSPLCGANAVLHGMYGFTVGTFIGGYMILTPLILVDLLGVAMLNSSFGLMLMFRAIGLLLGTPIAGWMYDACDSYTPSFILHGLIIGASGLILVGLKVVVVRAKRRHAVALPATEMDQVFVIYTPGLNEIVISSCLEDSSDV</sequence>
<dbReference type="Gene3D" id="1.20.1250.20">
    <property type="entry name" value="MFS general substrate transporter like domains"/>
    <property type="match status" value="2"/>
</dbReference>
<evidence type="ECO:0000313" key="5">
    <source>
        <dbReference type="EMBL" id="KAK3794969.1"/>
    </source>
</evidence>
<dbReference type="GO" id="GO:0008028">
    <property type="term" value="F:monocarboxylic acid transmembrane transporter activity"/>
    <property type="evidence" value="ECO:0007669"/>
    <property type="project" value="TreeGrafter"/>
</dbReference>